<protein>
    <submittedName>
        <fullName evidence="1">SRPBCC family protein</fullName>
    </submittedName>
</protein>
<evidence type="ECO:0000313" key="1">
    <source>
        <dbReference type="EMBL" id="TDE03380.1"/>
    </source>
</evidence>
<accession>A0A4R5CVA2</accession>
<dbReference type="RefSeq" id="WP_131897893.1">
    <property type="nucleotide sequence ID" value="NZ_SMKZ01000032.1"/>
</dbReference>
<dbReference type="AlphaFoldDB" id="A0A4R5CVA2"/>
<keyword evidence="2" id="KW-1185">Reference proteome</keyword>
<dbReference type="OrthoDB" id="4483486at2"/>
<name>A0A4R5CVA2_9ACTN</name>
<dbReference type="Proteomes" id="UP000294739">
    <property type="component" value="Unassembled WGS sequence"/>
</dbReference>
<dbReference type="InterPro" id="IPR023393">
    <property type="entry name" value="START-like_dom_sf"/>
</dbReference>
<dbReference type="EMBL" id="SMKZ01000032">
    <property type="protein sequence ID" value="TDE03380.1"/>
    <property type="molecule type" value="Genomic_DNA"/>
</dbReference>
<comment type="caution">
    <text evidence="1">The sequence shown here is derived from an EMBL/GenBank/DDBJ whole genome shotgun (WGS) entry which is preliminary data.</text>
</comment>
<evidence type="ECO:0000313" key="2">
    <source>
        <dbReference type="Proteomes" id="UP000294739"/>
    </source>
</evidence>
<organism evidence="1 2">
    <name type="scientific">Jiangella asiatica</name>
    <dbReference type="NCBI Taxonomy" id="2530372"/>
    <lineage>
        <taxon>Bacteria</taxon>
        <taxon>Bacillati</taxon>
        <taxon>Actinomycetota</taxon>
        <taxon>Actinomycetes</taxon>
        <taxon>Jiangellales</taxon>
        <taxon>Jiangellaceae</taxon>
        <taxon>Jiangella</taxon>
    </lineage>
</organism>
<dbReference type="SUPFAM" id="SSF55961">
    <property type="entry name" value="Bet v1-like"/>
    <property type="match status" value="1"/>
</dbReference>
<dbReference type="InParanoid" id="A0A4R5CVA2"/>
<proteinExistence type="predicted"/>
<dbReference type="CDD" id="cd07812">
    <property type="entry name" value="SRPBCC"/>
    <property type="match status" value="1"/>
</dbReference>
<reference evidence="1 2" key="1">
    <citation type="submission" date="2019-03" db="EMBL/GenBank/DDBJ databases">
        <title>Draft genome sequences of novel Actinobacteria.</title>
        <authorList>
            <person name="Sahin N."/>
            <person name="Ay H."/>
            <person name="Saygin H."/>
        </authorList>
    </citation>
    <scope>NUCLEOTIDE SEQUENCE [LARGE SCALE GENOMIC DNA]</scope>
    <source>
        <strain evidence="1 2">5K138</strain>
    </source>
</reference>
<dbReference type="Gene3D" id="3.30.530.20">
    <property type="match status" value="1"/>
</dbReference>
<sequence>MIEVSLRTPAIPAQLFAVLADGWSYAGWVVGASHIRAVDAAWPAVGCRIHHSVGPWPLSVQDATTVITVEPDAMIELNARMWPVGVARVRVTLRPAADGTEIVLGEELTDGPARLLPTTVQATLLRPRNMESLRRLETIALGRGGSRGPW</sequence>
<gene>
    <name evidence="1" type="ORF">E1269_20280</name>
</gene>